<dbReference type="Proteomes" id="UP001566132">
    <property type="component" value="Unassembled WGS sequence"/>
</dbReference>
<proteinExistence type="predicted"/>
<protein>
    <submittedName>
        <fullName evidence="1">Uncharacterized protein</fullName>
    </submittedName>
</protein>
<sequence>MANLWKDGYNEGQPFNVGETQEAVYMPGIHCVVVRLRTNTPRMCQKEATWYIVLELKRALCRKRSSSLRRRCYANSYRIYSCKGAWE</sequence>
<name>A0ABD1ED05_HYPHA</name>
<evidence type="ECO:0000313" key="2">
    <source>
        <dbReference type="Proteomes" id="UP001566132"/>
    </source>
</evidence>
<dbReference type="AlphaFoldDB" id="A0ABD1ED05"/>
<evidence type="ECO:0000313" key="1">
    <source>
        <dbReference type="EMBL" id="KAL1492537.1"/>
    </source>
</evidence>
<keyword evidence="2" id="KW-1185">Reference proteome</keyword>
<accession>A0ABD1ED05</accession>
<dbReference type="EMBL" id="JBDJPC010000008">
    <property type="protein sequence ID" value="KAL1492537.1"/>
    <property type="molecule type" value="Genomic_DNA"/>
</dbReference>
<comment type="caution">
    <text evidence="1">The sequence shown here is derived from an EMBL/GenBank/DDBJ whole genome shotgun (WGS) entry which is preliminary data.</text>
</comment>
<reference evidence="1 2" key="1">
    <citation type="submission" date="2024-05" db="EMBL/GenBank/DDBJ databases">
        <title>Genetic variation in Jamaican populations of the coffee berry borer (Hypothenemus hampei).</title>
        <authorList>
            <person name="Errbii M."/>
            <person name="Myrie A."/>
        </authorList>
    </citation>
    <scope>NUCLEOTIDE SEQUENCE [LARGE SCALE GENOMIC DNA]</scope>
    <source>
        <strain evidence="1">JA-Hopewell-2020-01-JO</strain>
        <tissue evidence="1">Whole body</tissue>
    </source>
</reference>
<organism evidence="1 2">
    <name type="scientific">Hypothenemus hampei</name>
    <name type="common">Coffee berry borer</name>
    <dbReference type="NCBI Taxonomy" id="57062"/>
    <lineage>
        <taxon>Eukaryota</taxon>
        <taxon>Metazoa</taxon>
        <taxon>Ecdysozoa</taxon>
        <taxon>Arthropoda</taxon>
        <taxon>Hexapoda</taxon>
        <taxon>Insecta</taxon>
        <taxon>Pterygota</taxon>
        <taxon>Neoptera</taxon>
        <taxon>Endopterygota</taxon>
        <taxon>Coleoptera</taxon>
        <taxon>Polyphaga</taxon>
        <taxon>Cucujiformia</taxon>
        <taxon>Curculionidae</taxon>
        <taxon>Scolytinae</taxon>
        <taxon>Hypothenemus</taxon>
    </lineage>
</organism>
<gene>
    <name evidence="1" type="ORF">ABEB36_010777</name>
</gene>